<protein>
    <submittedName>
        <fullName evidence="1">Restriction endonuclease subunit R</fullName>
    </submittedName>
</protein>
<dbReference type="RefSeq" id="WP_043450283.1">
    <property type="nucleotide sequence ID" value="NZ_JWTB01000007.1"/>
</dbReference>
<dbReference type="Proteomes" id="UP000031196">
    <property type="component" value="Unassembled WGS sequence"/>
</dbReference>
<dbReference type="SUPFAM" id="SSF51658">
    <property type="entry name" value="Xylose isomerase-like"/>
    <property type="match status" value="1"/>
</dbReference>
<dbReference type="InterPro" id="IPR036237">
    <property type="entry name" value="Xyl_isomerase-like_sf"/>
</dbReference>
<keyword evidence="1" id="KW-0255">Endonuclease</keyword>
<name>A0A0B4DWW8_PSEPS</name>
<gene>
    <name evidence="1" type="ORF">RM50_04200</name>
</gene>
<comment type="caution">
    <text evidence="1">The sequence shown here is derived from an EMBL/GenBank/DDBJ whole genome shotgun (WGS) entry which is preliminary data.</text>
</comment>
<dbReference type="EMBL" id="JWTB01000007">
    <property type="protein sequence ID" value="KIC68980.1"/>
    <property type="molecule type" value="Genomic_DNA"/>
</dbReference>
<keyword evidence="1" id="KW-0540">Nuclease</keyword>
<accession>A0A0B4DWW8</accession>
<dbReference type="Gene3D" id="3.20.20.150">
    <property type="entry name" value="Divalent-metal-dependent TIM barrel enzymes"/>
    <property type="match status" value="1"/>
</dbReference>
<proteinExistence type="predicted"/>
<sequence length="341" mass="36934">MAPDIPSGWTFCASSFNWTPEIIAARRTAQDTVTGIADAVVKVIELEPGLVWRSFPTPNDGEVEGLRASLAARGGSVSIVGASLDDFSSPTERRPLQERLDFLVPQLHAAHRVGAHGVRLPIGQAGGELLALLQPILHRLDLVLYEEIQGQQAPGSPAVEPALELIAGLDDDHVRVLVDISMLMPALPVSYLGKLRRAGLPRDFMARLEDGWRDPATMDAVTALLRSGDVPPPIHTLFMNLLIRFGRSDAADLQGILPLVGAFHLKFWDLDDDGGRVSRPLQELGGLLAANGFTGTLTSEWGGHEWLQDDPTDMTRRHLALAREALVEHVETPIAARPITG</sequence>
<dbReference type="GO" id="GO:0004519">
    <property type="term" value="F:endonuclease activity"/>
    <property type="evidence" value="ECO:0007669"/>
    <property type="project" value="UniProtKB-KW"/>
</dbReference>
<keyword evidence="1" id="KW-0378">Hydrolase</keyword>
<evidence type="ECO:0000313" key="2">
    <source>
        <dbReference type="Proteomes" id="UP000031196"/>
    </source>
</evidence>
<dbReference type="AlphaFoldDB" id="A0A0B4DWW8"/>
<dbReference type="OrthoDB" id="4911922at2"/>
<evidence type="ECO:0000313" key="1">
    <source>
        <dbReference type="EMBL" id="KIC68980.1"/>
    </source>
</evidence>
<reference evidence="1 2" key="1">
    <citation type="submission" date="2014-12" db="EMBL/GenBank/DDBJ databases">
        <title>Genome sequencing of Arthrobacter phenanthrenivorans SWC37.</title>
        <authorList>
            <person name="Tan P.W."/>
            <person name="Chan K.-G."/>
        </authorList>
    </citation>
    <scope>NUCLEOTIDE SEQUENCE [LARGE SCALE GENOMIC DNA]</scope>
    <source>
        <strain evidence="1 2">SWC37</strain>
    </source>
</reference>
<organism evidence="1 2">
    <name type="scientific">Pseudarthrobacter phenanthrenivorans</name>
    <name type="common">Arthrobacter phenanthrenivorans</name>
    <dbReference type="NCBI Taxonomy" id="361575"/>
    <lineage>
        <taxon>Bacteria</taxon>
        <taxon>Bacillati</taxon>
        <taxon>Actinomycetota</taxon>
        <taxon>Actinomycetes</taxon>
        <taxon>Micrococcales</taxon>
        <taxon>Micrococcaceae</taxon>
        <taxon>Pseudarthrobacter</taxon>
    </lineage>
</organism>